<dbReference type="AlphaFoldDB" id="L1I7N6"/>
<accession>L1I7N6</accession>
<proteinExistence type="predicted"/>
<dbReference type="Gene3D" id="1.10.418.10">
    <property type="entry name" value="Calponin-like domain"/>
    <property type="match status" value="1"/>
</dbReference>
<dbReference type="HOGENOM" id="CLU_166443_0_0_1"/>
<dbReference type="Proteomes" id="UP000011087">
    <property type="component" value="Unassembled WGS sequence"/>
</dbReference>
<reference evidence="2 4" key="1">
    <citation type="journal article" date="2012" name="Nature">
        <title>Algal genomes reveal evolutionary mosaicism and the fate of nucleomorphs.</title>
        <authorList>
            <consortium name="DOE Joint Genome Institute"/>
            <person name="Curtis B.A."/>
            <person name="Tanifuji G."/>
            <person name="Burki F."/>
            <person name="Gruber A."/>
            <person name="Irimia M."/>
            <person name="Maruyama S."/>
            <person name="Arias M.C."/>
            <person name="Ball S.G."/>
            <person name="Gile G.H."/>
            <person name="Hirakawa Y."/>
            <person name="Hopkins J.F."/>
            <person name="Kuo A."/>
            <person name="Rensing S.A."/>
            <person name="Schmutz J."/>
            <person name="Symeonidi A."/>
            <person name="Elias M."/>
            <person name="Eveleigh R.J."/>
            <person name="Herman E.K."/>
            <person name="Klute M.J."/>
            <person name="Nakayama T."/>
            <person name="Obornik M."/>
            <person name="Reyes-Prieto A."/>
            <person name="Armbrust E.V."/>
            <person name="Aves S.J."/>
            <person name="Beiko R.G."/>
            <person name="Coutinho P."/>
            <person name="Dacks J.B."/>
            <person name="Durnford D.G."/>
            <person name="Fast N.M."/>
            <person name="Green B.R."/>
            <person name="Grisdale C.J."/>
            <person name="Hempel F."/>
            <person name="Henrissat B."/>
            <person name="Hoppner M.P."/>
            <person name="Ishida K."/>
            <person name="Kim E."/>
            <person name="Koreny L."/>
            <person name="Kroth P.G."/>
            <person name="Liu Y."/>
            <person name="Malik S.B."/>
            <person name="Maier U.G."/>
            <person name="McRose D."/>
            <person name="Mock T."/>
            <person name="Neilson J.A."/>
            <person name="Onodera N.T."/>
            <person name="Poole A.M."/>
            <person name="Pritham E.J."/>
            <person name="Richards T.A."/>
            <person name="Rocap G."/>
            <person name="Roy S.W."/>
            <person name="Sarai C."/>
            <person name="Schaack S."/>
            <person name="Shirato S."/>
            <person name="Slamovits C.H."/>
            <person name="Spencer D.F."/>
            <person name="Suzuki S."/>
            <person name="Worden A.Z."/>
            <person name="Zauner S."/>
            <person name="Barry K."/>
            <person name="Bell C."/>
            <person name="Bharti A.K."/>
            <person name="Crow J.A."/>
            <person name="Grimwood J."/>
            <person name="Kramer R."/>
            <person name="Lindquist E."/>
            <person name="Lucas S."/>
            <person name="Salamov A."/>
            <person name="McFadden G.I."/>
            <person name="Lane C.E."/>
            <person name="Keeling P.J."/>
            <person name="Gray M.W."/>
            <person name="Grigoriev I.V."/>
            <person name="Archibald J.M."/>
        </authorList>
    </citation>
    <scope>NUCLEOTIDE SEQUENCE</scope>
    <source>
        <strain evidence="2 4">CCMP2712</strain>
    </source>
</reference>
<evidence type="ECO:0000313" key="3">
    <source>
        <dbReference type="EnsemblProtists" id="EKX31904"/>
    </source>
</evidence>
<reference evidence="4" key="2">
    <citation type="submission" date="2012-11" db="EMBL/GenBank/DDBJ databases">
        <authorList>
            <person name="Kuo A."/>
            <person name="Curtis B.A."/>
            <person name="Tanifuji G."/>
            <person name="Burki F."/>
            <person name="Gruber A."/>
            <person name="Irimia M."/>
            <person name="Maruyama S."/>
            <person name="Arias M.C."/>
            <person name="Ball S.G."/>
            <person name="Gile G.H."/>
            <person name="Hirakawa Y."/>
            <person name="Hopkins J.F."/>
            <person name="Rensing S.A."/>
            <person name="Schmutz J."/>
            <person name="Symeonidi A."/>
            <person name="Elias M."/>
            <person name="Eveleigh R.J."/>
            <person name="Herman E.K."/>
            <person name="Klute M.J."/>
            <person name="Nakayama T."/>
            <person name="Obornik M."/>
            <person name="Reyes-Prieto A."/>
            <person name="Armbrust E.V."/>
            <person name="Aves S.J."/>
            <person name="Beiko R.G."/>
            <person name="Coutinho P."/>
            <person name="Dacks J.B."/>
            <person name="Durnford D.G."/>
            <person name="Fast N.M."/>
            <person name="Green B.R."/>
            <person name="Grisdale C."/>
            <person name="Hempe F."/>
            <person name="Henrissat B."/>
            <person name="Hoppner M.P."/>
            <person name="Ishida K.-I."/>
            <person name="Kim E."/>
            <person name="Koreny L."/>
            <person name="Kroth P.G."/>
            <person name="Liu Y."/>
            <person name="Malik S.-B."/>
            <person name="Maier U.G."/>
            <person name="McRose D."/>
            <person name="Mock T."/>
            <person name="Neilson J.A."/>
            <person name="Onodera N.T."/>
            <person name="Poole A.M."/>
            <person name="Pritham E.J."/>
            <person name="Richards T.A."/>
            <person name="Rocap G."/>
            <person name="Roy S.W."/>
            <person name="Sarai C."/>
            <person name="Schaack S."/>
            <person name="Shirato S."/>
            <person name="Slamovits C.H."/>
            <person name="Spencer D.F."/>
            <person name="Suzuki S."/>
            <person name="Worden A.Z."/>
            <person name="Zauner S."/>
            <person name="Barry K."/>
            <person name="Bell C."/>
            <person name="Bharti A.K."/>
            <person name="Crow J.A."/>
            <person name="Grimwood J."/>
            <person name="Kramer R."/>
            <person name="Lindquist E."/>
            <person name="Lucas S."/>
            <person name="Salamov A."/>
            <person name="McFadden G.I."/>
            <person name="Lane C.E."/>
            <person name="Keeling P.J."/>
            <person name="Gray M.W."/>
            <person name="Grigoriev I.V."/>
            <person name="Archibald J.M."/>
        </authorList>
    </citation>
    <scope>NUCLEOTIDE SEQUENCE</scope>
    <source>
        <strain evidence="4">CCMP2712</strain>
    </source>
</reference>
<reference evidence="3" key="3">
    <citation type="submission" date="2016-03" db="UniProtKB">
        <authorList>
            <consortium name="EnsemblProtists"/>
        </authorList>
    </citation>
    <scope>IDENTIFICATION</scope>
</reference>
<gene>
    <name evidence="2" type="ORF">GUITHDRAFT_61115</name>
</gene>
<dbReference type="STRING" id="905079.L1I7N6"/>
<dbReference type="eggNOG" id="KOG3000">
    <property type="taxonomic scope" value="Eukaryota"/>
</dbReference>
<protein>
    <recommendedName>
        <fullName evidence="1">Calponin-homology (CH) domain-containing protein</fullName>
    </recommendedName>
</protein>
<feature type="domain" description="Calponin-homology (CH)" evidence="1">
    <location>
        <begin position="3"/>
        <end position="65"/>
    </location>
</feature>
<dbReference type="InterPro" id="IPR036872">
    <property type="entry name" value="CH_dom_sf"/>
</dbReference>
<name>L1I7N6_GUITC</name>
<evidence type="ECO:0000313" key="2">
    <source>
        <dbReference type="EMBL" id="EKX31904.1"/>
    </source>
</evidence>
<dbReference type="PaxDb" id="55529-EKX31904"/>
<feature type="non-terminal residue" evidence="2">
    <location>
        <position position="1"/>
    </location>
</feature>
<dbReference type="SUPFAM" id="SSF47576">
    <property type="entry name" value="Calponin-homology domain, CH-domain"/>
    <property type="match status" value="1"/>
</dbReference>
<dbReference type="OrthoDB" id="2119228at2759"/>
<dbReference type="EnsemblProtists" id="EKX31904">
    <property type="protein sequence ID" value="EKX31904"/>
    <property type="gene ID" value="GUITHDRAFT_61115"/>
</dbReference>
<organism evidence="2">
    <name type="scientific">Guillardia theta (strain CCMP2712)</name>
    <name type="common">Cryptophyte</name>
    <dbReference type="NCBI Taxonomy" id="905079"/>
    <lineage>
        <taxon>Eukaryota</taxon>
        <taxon>Cryptophyceae</taxon>
        <taxon>Pyrenomonadales</taxon>
        <taxon>Geminigeraceae</taxon>
        <taxon>Guillardia</taxon>
    </lineage>
</organism>
<dbReference type="KEGG" id="gtt:GUITHDRAFT_61115"/>
<feature type="non-terminal residue" evidence="2">
    <location>
        <position position="65"/>
    </location>
</feature>
<dbReference type="PANTHER" id="PTHR10623">
    <property type="entry name" value="MICROTUBULE-ASSOCIATED PROTEIN RP/EB FAMILY MEMBER"/>
    <property type="match status" value="1"/>
</dbReference>
<dbReference type="RefSeq" id="XP_005818884.1">
    <property type="nucleotide sequence ID" value="XM_005818827.1"/>
</dbReference>
<dbReference type="GO" id="GO:0008017">
    <property type="term" value="F:microtubule binding"/>
    <property type="evidence" value="ECO:0007669"/>
    <property type="project" value="InterPro"/>
</dbReference>
<keyword evidence="4" id="KW-1185">Reference proteome</keyword>
<dbReference type="EMBL" id="JH993226">
    <property type="protein sequence ID" value="EKX31904.1"/>
    <property type="molecule type" value="Genomic_DNA"/>
</dbReference>
<dbReference type="InterPro" id="IPR027328">
    <property type="entry name" value="MAPRE"/>
</dbReference>
<dbReference type="InterPro" id="IPR001715">
    <property type="entry name" value="CH_dom"/>
</dbReference>
<evidence type="ECO:0000259" key="1">
    <source>
        <dbReference type="PROSITE" id="PS50021"/>
    </source>
</evidence>
<dbReference type="GeneID" id="17288635"/>
<dbReference type="Pfam" id="PF00307">
    <property type="entry name" value="CH"/>
    <property type="match status" value="1"/>
</dbReference>
<dbReference type="PROSITE" id="PS50021">
    <property type="entry name" value="CH"/>
    <property type="match status" value="1"/>
</dbReference>
<sequence length="65" mass="7469">AYRVGRSELLAWLNELLQISYTKVEQCANGAAYCQIMDAIYPGEVPMKRVIFDAKLEHDCVKNYK</sequence>
<evidence type="ECO:0000313" key="4">
    <source>
        <dbReference type="Proteomes" id="UP000011087"/>
    </source>
</evidence>